<evidence type="ECO:0000256" key="4">
    <source>
        <dbReference type="ARBA" id="ARBA00023163"/>
    </source>
</evidence>
<comment type="caution">
    <text evidence="6">The sequence shown here is derived from an EMBL/GenBank/DDBJ whole genome shotgun (WGS) entry which is preliminary data.</text>
</comment>
<dbReference type="PANTHER" id="PTHR34294">
    <property type="entry name" value="TRANSCRIPTIONAL REGULATOR-RELATED"/>
    <property type="match status" value="1"/>
</dbReference>
<dbReference type="InterPro" id="IPR007324">
    <property type="entry name" value="Sugar-bd_dom_put"/>
</dbReference>
<organism evidence="6">
    <name type="scientific">bioreactor metagenome</name>
    <dbReference type="NCBI Taxonomy" id="1076179"/>
    <lineage>
        <taxon>unclassified sequences</taxon>
        <taxon>metagenomes</taxon>
        <taxon>ecological metagenomes</taxon>
    </lineage>
</organism>
<keyword evidence="3" id="KW-0238">DNA-binding</keyword>
<gene>
    <name evidence="6" type="primary">deoR_8</name>
    <name evidence="6" type="ORF">SDC9_103612</name>
</gene>
<dbReference type="InterPro" id="IPR051054">
    <property type="entry name" value="SorC_transcr_regulators"/>
</dbReference>
<dbReference type="EMBL" id="VSSQ01015934">
    <property type="protein sequence ID" value="MPM56797.1"/>
    <property type="molecule type" value="Genomic_DNA"/>
</dbReference>
<dbReference type="PANTHER" id="PTHR34294:SF1">
    <property type="entry name" value="TRANSCRIPTIONAL REGULATOR LSRR"/>
    <property type="match status" value="1"/>
</dbReference>
<evidence type="ECO:0000256" key="3">
    <source>
        <dbReference type="ARBA" id="ARBA00023125"/>
    </source>
</evidence>
<dbReference type="Pfam" id="PF04198">
    <property type="entry name" value="Sugar-bind"/>
    <property type="match status" value="1"/>
</dbReference>
<dbReference type="Gene3D" id="3.40.50.1360">
    <property type="match status" value="1"/>
</dbReference>
<keyword evidence="4" id="KW-0804">Transcription</keyword>
<accession>A0A645AUM0</accession>
<dbReference type="InterPro" id="IPR037171">
    <property type="entry name" value="NagB/RpiA_transferase-like"/>
</dbReference>
<protein>
    <submittedName>
        <fullName evidence="6">Deoxyribonucleoside regulator</fullName>
    </submittedName>
</protein>
<reference evidence="6" key="1">
    <citation type="submission" date="2019-08" db="EMBL/GenBank/DDBJ databases">
        <authorList>
            <person name="Kucharzyk K."/>
            <person name="Murdoch R.W."/>
            <person name="Higgins S."/>
            <person name="Loffler F."/>
        </authorList>
    </citation>
    <scope>NUCLEOTIDE SEQUENCE</scope>
</reference>
<evidence type="ECO:0000256" key="1">
    <source>
        <dbReference type="ARBA" id="ARBA00010466"/>
    </source>
</evidence>
<evidence type="ECO:0000259" key="5">
    <source>
        <dbReference type="Pfam" id="PF04198"/>
    </source>
</evidence>
<dbReference type="GO" id="GO:0030246">
    <property type="term" value="F:carbohydrate binding"/>
    <property type="evidence" value="ECO:0007669"/>
    <property type="project" value="InterPro"/>
</dbReference>
<name>A0A645AUM0_9ZZZZ</name>
<feature type="domain" description="Sugar-binding" evidence="5">
    <location>
        <begin position="4"/>
        <end position="260"/>
    </location>
</feature>
<dbReference type="AlphaFoldDB" id="A0A645AUM0"/>
<proteinExistence type="inferred from homology"/>
<dbReference type="GO" id="GO:0003677">
    <property type="term" value="F:DNA binding"/>
    <property type="evidence" value="ECO:0007669"/>
    <property type="project" value="UniProtKB-KW"/>
</dbReference>
<keyword evidence="2" id="KW-0805">Transcription regulation</keyword>
<evidence type="ECO:0000313" key="6">
    <source>
        <dbReference type="EMBL" id="MPM56797.1"/>
    </source>
</evidence>
<dbReference type="SUPFAM" id="SSF100950">
    <property type="entry name" value="NagB/RpiA/CoA transferase-like"/>
    <property type="match status" value="1"/>
</dbReference>
<comment type="similarity">
    <text evidence="1">Belongs to the SorC transcriptional regulatory family.</text>
</comment>
<sequence>MDPNEHPQLLEAKIVEQFKIKRAHVVPVPGIAGEGEWLTRVVQYAANYLNTQFDSDMVMGIAWGTTISAITRHLLPKATHNSQIIQLNGAGNTQSMGIEYASEIIVRFAQNYQATANLFPVPTFFDYAATKAALWKERSIRRLLDLQNQADLLLYSIGAVNAGVPSHVYSAGYLERADFQDLKRLKLVGDIATVFFREDGSFAGIPINERTSGPALELFQRKHGICVVSGYAKVAGVAAAMRGGLLTELIIDEPTARMLVEGG</sequence>
<evidence type="ECO:0000256" key="2">
    <source>
        <dbReference type="ARBA" id="ARBA00023015"/>
    </source>
</evidence>